<dbReference type="AlphaFoldDB" id="A0A4U0TZI5"/>
<keyword evidence="2" id="KW-0813">Transport</keyword>
<accession>A0A4U0TZI5</accession>
<evidence type="ECO:0000256" key="6">
    <source>
        <dbReference type="ARBA" id="ARBA00023136"/>
    </source>
</evidence>
<name>A0A4U0TZI5_9PEZI</name>
<feature type="transmembrane region" description="Helical" evidence="8">
    <location>
        <begin position="191"/>
        <end position="213"/>
    </location>
</feature>
<evidence type="ECO:0000256" key="2">
    <source>
        <dbReference type="ARBA" id="ARBA00022448"/>
    </source>
</evidence>
<comment type="caution">
    <text evidence="10">The sequence shown here is derived from an EMBL/GenBank/DDBJ whole genome shotgun (WGS) entry which is preliminary data.</text>
</comment>
<feature type="compositionally biased region" description="Basic and acidic residues" evidence="7">
    <location>
        <begin position="557"/>
        <end position="575"/>
    </location>
</feature>
<evidence type="ECO:0000256" key="7">
    <source>
        <dbReference type="SAM" id="MobiDB-lite"/>
    </source>
</evidence>
<keyword evidence="4 8" id="KW-0812">Transmembrane</keyword>
<feature type="transmembrane region" description="Helical" evidence="8">
    <location>
        <begin position="370"/>
        <end position="393"/>
    </location>
</feature>
<keyword evidence="11" id="KW-1185">Reference proteome</keyword>
<feature type="transmembrane region" description="Helical" evidence="8">
    <location>
        <begin position="237"/>
        <end position="255"/>
    </location>
</feature>
<dbReference type="EMBL" id="NAJL01000020">
    <property type="protein sequence ID" value="TKA28000.1"/>
    <property type="molecule type" value="Genomic_DNA"/>
</dbReference>
<comment type="subcellular location">
    <subcellularLocation>
        <location evidence="1">Membrane</location>
        <topology evidence="1">Multi-pass membrane protein</topology>
    </subcellularLocation>
</comment>
<reference evidence="10 11" key="1">
    <citation type="submission" date="2017-03" db="EMBL/GenBank/DDBJ databases">
        <title>Genomes of endolithic fungi from Antarctica.</title>
        <authorList>
            <person name="Coleine C."/>
            <person name="Masonjones S."/>
            <person name="Stajich J.E."/>
        </authorList>
    </citation>
    <scope>NUCLEOTIDE SEQUENCE [LARGE SCALE GENOMIC DNA]</scope>
    <source>
        <strain evidence="10 11">CCFEE 6315</strain>
    </source>
</reference>
<dbReference type="CDD" id="cd17364">
    <property type="entry name" value="MFS_PhT"/>
    <property type="match status" value="1"/>
</dbReference>
<protein>
    <submittedName>
        <fullName evidence="10">Repressible high-affinity phosphate permease</fullName>
    </submittedName>
</protein>
<dbReference type="PROSITE" id="PS00217">
    <property type="entry name" value="SUGAR_TRANSPORT_2"/>
    <property type="match status" value="1"/>
</dbReference>
<dbReference type="Gene3D" id="1.20.1250.20">
    <property type="entry name" value="MFS general substrate transporter like domains"/>
    <property type="match status" value="1"/>
</dbReference>
<feature type="transmembrane region" description="Helical" evidence="8">
    <location>
        <begin position="405"/>
        <end position="427"/>
    </location>
</feature>
<feature type="region of interest" description="Disordered" evidence="7">
    <location>
        <begin position="540"/>
        <end position="575"/>
    </location>
</feature>
<proteinExistence type="predicted"/>
<dbReference type="InterPro" id="IPR036259">
    <property type="entry name" value="MFS_trans_sf"/>
</dbReference>
<dbReference type="SUPFAM" id="SSF103473">
    <property type="entry name" value="MFS general substrate transporter"/>
    <property type="match status" value="1"/>
</dbReference>
<evidence type="ECO:0000313" key="10">
    <source>
        <dbReference type="EMBL" id="TKA28000.1"/>
    </source>
</evidence>
<dbReference type="InterPro" id="IPR020846">
    <property type="entry name" value="MFS_dom"/>
</dbReference>
<dbReference type="Pfam" id="PF00083">
    <property type="entry name" value="Sugar_tr"/>
    <property type="match status" value="1"/>
</dbReference>
<dbReference type="NCBIfam" id="TIGR00887">
    <property type="entry name" value="2A0109"/>
    <property type="match status" value="1"/>
</dbReference>
<keyword evidence="3" id="KW-0592">Phosphate transport</keyword>
<evidence type="ECO:0000313" key="11">
    <source>
        <dbReference type="Proteomes" id="UP000308549"/>
    </source>
</evidence>
<dbReference type="PROSITE" id="PS50850">
    <property type="entry name" value="MFS"/>
    <property type="match status" value="1"/>
</dbReference>
<gene>
    <name evidence="10" type="ORF">B0A50_04066</name>
</gene>
<dbReference type="InterPro" id="IPR004738">
    <property type="entry name" value="Phos_permease"/>
</dbReference>
<dbReference type="InterPro" id="IPR005828">
    <property type="entry name" value="MFS_sugar_transport-like"/>
</dbReference>
<sequence length="575" mass="61951">MATRTAGGNAAFHNFHNDYAHIADPNERRRLALAEIDKAPFGWYHIRAIAVAGIGFFTDAYDIFAIGIVTTMLGIVYWHDVGSKPGTINPDSDTAIKVATSAGTVVGQLGFGWLADMVGRKRMYGLELILIIFATLAQSLSAESPAINIVGVIIFWRVMMGVGIGGDYPLSSVITAEFATTKWRGAMMGSVFAMQGIGQFAAGIMSLIVVSGFKQSLLTAPTVAECGGVCGEAVDKSWRVIIGFGAVPGCIALYYRLTIPETPRYTFDVSRDVVKAGSDVKAYLNGTPEGIPDEIARVHDMRESAPQLETPKASLRDFFAHYSQWKYGKTLLGTAGSWFFLDVAFYGVGLNNSVILKAIGYGTGDTVYETLYNISVGNIILVCAGAIPGYWVTVATVDTIGRKPIQLGGFLILTILFCIIGFGYHVIGTSGLLACYVLAQFFFNFGPNSTTFIVPGECFPTRYRSTSHGISAASGKVGSIIAQVLIGPLRVRGATEDNASPWLNHVMEIYALFMLCGCFTTLLIPETKRLTLEQLAGEVPGTPQYDERLGGRVSDSQSDRKHPDPSHEEASLGEK</sequence>
<keyword evidence="6 8" id="KW-0472">Membrane</keyword>
<keyword evidence="5 8" id="KW-1133">Transmembrane helix</keyword>
<feature type="transmembrane region" description="Helical" evidence="8">
    <location>
        <begin position="331"/>
        <end position="350"/>
    </location>
</feature>
<evidence type="ECO:0000256" key="5">
    <source>
        <dbReference type="ARBA" id="ARBA00022989"/>
    </source>
</evidence>
<feature type="transmembrane region" description="Helical" evidence="8">
    <location>
        <begin position="48"/>
        <end position="78"/>
    </location>
</feature>
<dbReference type="GO" id="GO:0005315">
    <property type="term" value="F:phosphate transmembrane transporter activity"/>
    <property type="evidence" value="ECO:0007669"/>
    <property type="project" value="InterPro"/>
</dbReference>
<dbReference type="InterPro" id="IPR005829">
    <property type="entry name" value="Sugar_transporter_CS"/>
</dbReference>
<evidence type="ECO:0000256" key="4">
    <source>
        <dbReference type="ARBA" id="ARBA00022692"/>
    </source>
</evidence>
<dbReference type="OrthoDB" id="433512at2759"/>
<dbReference type="GO" id="GO:0006817">
    <property type="term" value="P:phosphate ion transport"/>
    <property type="evidence" value="ECO:0007669"/>
    <property type="project" value="UniProtKB-KW"/>
</dbReference>
<feature type="transmembrane region" description="Helical" evidence="8">
    <location>
        <begin position="146"/>
        <end position="170"/>
    </location>
</feature>
<dbReference type="GO" id="GO:0016020">
    <property type="term" value="C:membrane"/>
    <property type="evidence" value="ECO:0007669"/>
    <property type="project" value="UniProtKB-SubCell"/>
</dbReference>
<evidence type="ECO:0000259" key="9">
    <source>
        <dbReference type="PROSITE" id="PS50850"/>
    </source>
</evidence>
<evidence type="ECO:0000256" key="3">
    <source>
        <dbReference type="ARBA" id="ARBA00022592"/>
    </source>
</evidence>
<dbReference type="PANTHER" id="PTHR24064">
    <property type="entry name" value="SOLUTE CARRIER FAMILY 22 MEMBER"/>
    <property type="match status" value="1"/>
</dbReference>
<feature type="domain" description="Major facilitator superfamily (MFS) profile" evidence="9">
    <location>
        <begin position="48"/>
        <end position="528"/>
    </location>
</feature>
<dbReference type="Proteomes" id="UP000308549">
    <property type="component" value="Unassembled WGS sequence"/>
</dbReference>
<organism evidence="10 11">
    <name type="scientific">Salinomyces thailandicus</name>
    <dbReference type="NCBI Taxonomy" id="706561"/>
    <lineage>
        <taxon>Eukaryota</taxon>
        <taxon>Fungi</taxon>
        <taxon>Dikarya</taxon>
        <taxon>Ascomycota</taxon>
        <taxon>Pezizomycotina</taxon>
        <taxon>Dothideomycetes</taxon>
        <taxon>Dothideomycetidae</taxon>
        <taxon>Mycosphaerellales</taxon>
        <taxon>Teratosphaeriaceae</taxon>
        <taxon>Salinomyces</taxon>
    </lineage>
</organism>
<feature type="transmembrane region" description="Helical" evidence="8">
    <location>
        <begin position="502"/>
        <end position="524"/>
    </location>
</feature>
<feature type="transmembrane region" description="Helical" evidence="8">
    <location>
        <begin position="123"/>
        <end position="140"/>
    </location>
</feature>
<evidence type="ECO:0000256" key="8">
    <source>
        <dbReference type="SAM" id="Phobius"/>
    </source>
</evidence>
<evidence type="ECO:0000256" key="1">
    <source>
        <dbReference type="ARBA" id="ARBA00004141"/>
    </source>
</evidence>